<feature type="region of interest" description="Disordered" evidence="17">
    <location>
        <begin position="121"/>
        <end position="144"/>
    </location>
</feature>
<evidence type="ECO:0000256" key="3">
    <source>
        <dbReference type="ARBA" id="ARBA00022581"/>
    </source>
</evidence>
<keyword evidence="3 16" id="KW-0945">Host-virus interaction</keyword>
<keyword evidence="1 16" id="KW-0167">Capsid protein</keyword>
<comment type="subcellular location">
    <molecule>Pre-protein VI</molecule>
    <subcellularLocation>
        <location evidence="16">Host nucleus</location>
    </subcellularLocation>
    <subcellularLocation>
        <location evidence="16">Host cytoplasm</location>
    </subcellularLocation>
    <text evidence="16">Shuttles between host cytoplasm and nucleus.</text>
</comment>
<comment type="domain">
    <text evidence="16">Late-budding domains (L domains) are short sequence motifs essential for viral particle release. They can occur individually or in close proximity within structural proteins. They interacts with sorting cellular proteins of the multivesicular body (MVB) pathway. Most of these proteins are class E vacuolar protein sorting factors belonging to ESCRT-I, ESCRT-II or ESCRT-III complexes. Minor capsid protein 6 contains one L domain: a PPXY motif which binds to the WW domains of HECT (homologous to E6-AP C-terminus) E3 ubiquitin ligases, like NEDD4. In adenoviruses, this motif seems to play a role in microtubule-dependent intracellular trafficking toward the nucleus during virus entry into host cell and in suppression of DAXX-mediated repression of the immediate early E1A promoter.</text>
</comment>
<dbReference type="InterPro" id="IPR004243">
    <property type="entry name" value="McpVI"/>
</dbReference>
<dbReference type="Pfam" id="PF02993">
    <property type="entry name" value="MCPVI"/>
    <property type="match status" value="1"/>
</dbReference>
<keyword evidence="4 16" id="KW-1162">Viral penetration into host cytoplasm</keyword>
<comment type="domain">
    <text evidence="16">N-terminal amphipathic alpha-helix domain is essential for the membrane lytic activity.</text>
</comment>
<evidence type="ECO:0000256" key="12">
    <source>
        <dbReference type="ARBA" id="ARBA00023120"/>
    </source>
</evidence>
<reference evidence="18" key="2">
    <citation type="submission" date="2024-02" db="EMBL/GenBank/DDBJ databases">
        <authorList>
            <person name="Hu B."/>
        </authorList>
    </citation>
    <scope>NUCLEOTIDE SEQUENCE</scope>
    <source>
        <strain evidence="18">1A/Kenya/BAT2584/2015</strain>
    </source>
</reference>
<feature type="compositionally biased region" description="Low complexity" evidence="17">
    <location>
        <begin position="122"/>
        <end position="136"/>
    </location>
</feature>
<keyword evidence="7 16" id="KW-0946">Virion</keyword>
<comment type="function">
    <text evidence="16">Endosome lysis protein: Structural component of the virion that provides increased stability to the particle shell through its interaction with the core-capsid bridging protein and the hexon-linking protein VIII. Fibers shedding during virus entry into host cell allows the endosome lysis protein to be exposed as a membrane-lytic peptide. Exhibits pH-independent membrane fragmentation activity and probably mediates viral rapid escape from host endosome via organellar membrane lysis. It is not clear if it then remains partially associated with the capsid and involved in the intracellular microtubule-dependent transport of capsid to the nucleus, or if it is lost during endosomal penetration.</text>
</comment>
<protein>
    <recommendedName>
        <fullName evidence="16">Pre-protein VI</fullName>
        <shortName evidence="16">pVI</shortName>
    </recommendedName>
    <component>
        <recommendedName>
            <fullName evidence="16">Endosome lysis protein</fullName>
        </recommendedName>
    </component>
    <component>
        <recommendedName>
            <fullName evidence="16">Protease cofactor</fullName>
        </recommendedName>
        <alternativeName>
            <fullName evidence="16">pVI-C</fullName>
        </alternativeName>
    </component>
</protein>
<evidence type="ECO:0000313" key="18">
    <source>
        <dbReference type="EMBL" id="XBH23595.1"/>
    </source>
</evidence>
<feature type="short sequence motif" description="Nuclear localization signal" evidence="16">
    <location>
        <begin position="250"/>
        <end position="253"/>
    </location>
</feature>
<sequence>MDVNFTALAPRYGNQPMMSSWSGIGTSNMNGGAFNWGNLWSNIKNFGSSVKAWGSKAWNSSSGQALRQKLKDSKVQEKIIEGINTGIHGAIDLANQEVQKAIDKRLERPAPVPEVEEELLESKVSPSAPSEVVVEAPAKRPRDEEVLITSTAEPPSYEEAVKNGAAPPPYPTTRPIEPLVRPVLPPGPAAGAVVDVPTTLELKPRDYAVVTPAAPARRPPVLARPPIYAAKRGWESTLSNIVGVGLRGIKRRRCF</sequence>
<comment type="function">
    <text evidence="16">Pre-protein VI: During virus assembly, promotes hexon trimers nuclear import through nuclear pore complexes via an importin alpha/beta-dependent mechanism. By analogy to herpesviruses capsid assembly, might act as a chaperone to promote the formation of the icosahedral capsid.</text>
</comment>
<evidence type="ECO:0000256" key="5">
    <source>
        <dbReference type="ARBA" id="ARBA00022612"/>
    </source>
</evidence>
<evidence type="ECO:0000256" key="4">
    <source>
        <dbReference type="ARBA" id="ARBA00022595"/>
    </source>
</evidence>
<comment type="similarity">
    <text evidence="16">Belongs to the adenoviridae protein VI family.</text>
</comment>
<organism evidence="18">
    <name type="scientific">Cardioderma bat adenovirus</name>
    <dbReference type="NCBI Taxonomy" id="3141913"/>
    <lineage>
        <taxon>Viruses</taxon>
        <taxon>Varidnaviria</taxon>
        <taxon>Bamfordvirae</taxon>
        <taxon>Preplasmiviricota</taxon>
        <taxon>Polisuviricotina</taxon>
        <taxon>Pharingeaviricetes</taxon>
        <taxon>Rowavirales</taxon>
        <taxon>Adenoviridae</taxon>
    </lineage>
</organism>
<feature type="region of interest" description="Binds to importin alpha/beta, involved in hexon nuclear import" evidence="16">
    <location>
        <begin position="245"/>
        <end position="255"/>
    </location>
</feature>
<comment type="PTM">
    <text evidence="16">Protease cofactor: Contains the major nuclear import and export signals. Proteolytically removed during virion maturation. The processing of the C-terminus turns the precursor into a mature viral structural protein and abrogates its ability to promote hexon import and act as a potential chaperone protein.</text>
</comment>
<feature type="short sequence motif" description="Nuclear export signal" evidence="16">
    <location>
        <begin position="236"/>
        <end position="247"/>
    </location>
</feature>
<keyword evidence="5 16" id="KW-1188">Viral release from host cell</keyword>
<comment type="subunit">
    <molecule>Endosome lysis protein</molecule>
    <text evidence="16">Interacts (via PPxY motif) with host NEDD4 ubiquitine ligase; this interaction might play a role in virus intracellular transport during entry. Part of a complex composed of the core-capsid bridging protein, the endosome lysis protein VI and the hexon-linking protein VIII; these interactions bridge the virus core to the capsid. Interacts with peripentonal hexons; this interaction stabilizes the capsid by gluing two peripentonal hexons together and joining them with an adjacent group-of-nine hexon.</text>
</comment>
<dbReference type="GO" id="GO:0075521">
    <property type="term" value="P:microtubule-dependent intracellular transport of viral material towards nucleus"/>
    <property type="evidence" value="ECO:0007669"/>
    <property type="project" value="UniProtKB-UniRule"/>
</dbReference>
<dbReference type="GO" id="GO:0046729">
    <property type="term" value="C:viral procapsid"/>
    <property type="evidence" value="ECO:0007669"/>
    <property type="project" value="UniProtKB-UniRule"/>
</dbReference>
<keyword evidence="10 16" id="KW-1177">Microtubular inwards viral transport</keyword>
<evidence type="ECO:0000256" key="17">
    <source>
        <dbReference type="SAM" id="MobiDB-lite"/>
    </source>
</evidence>
<proteinExistence type="evidence at transcript level"/>
<evidence type="ECO:0000256" key="7">
    <source>
        <dbReference type="ARBA" id="ARBA00022844"/>
    </source>
</evidence>
<feature type="site" description="Cleavage; by viral protease" evidence="16">
    <location>
        <begin position="244"/>
        <end position="245"/>
    </location>
</feature>
<feature type="site" description="Cleavage; by viral protease" evidence="16">
    <location>
        <begin position="32"/>
        <end position="33"/>
    </location>
</feature>
<feature type="region of interest" description="Interaction with hexon protein" evidence="16">
    <location>
        <begin position="238"/>
        <end position="244"/>
    </location>
</feature>
<dbReference type="GO" id="GO:0043657">
    <property type="term" value="C:host cell"/>
    <property type="evidence" value="ECO:0007669"/>
    <property type="project" value="GOC"/>
</dbReference>
<gene>
    <name evidence="16" type="primary">L3</name>
</gene>
<comment type="subunit">
    <molecule>Protease cofactor</molecule>
    <text evidence="16">Heterodimer with the viral protease; disulfide-linked. Interacts with the viral protease.</text>
</comment>
<dbReference type="GO" id="GO:0030430">
    <property type="term" value="C:host cell cytoplasm"/>
    <property type="evidence" value="ECO:0007669"/>
    <property type="project" value="UniProtKB-SubCell"/>
</dbReference>
<evidence type="ECO:0000256" key="9">
    <source>
        <dbReference type="ARBA" id="ARBA00022950"/>
    </source>
</evidence>
<feature type="disulfide bond" description="Interchain (with Adenovirus protease)" evidence="16">
    <location>
        <position position="254"/>
    </location>
</feature>
<feature type="chain" id="PRO_5043071268" description="Pre-protein VI" evidence="16">
    <location>
        <begin position="1"/>
        <end position="255"/>
    </location>
</feature>
<comment type="induction">
    <text evidence="16">Expressed in the late phase of the viral replicative cycle.</text>
</comment>
<comment type="function">
    <text evidence="16">Protease cofactor: Cofactor that activates the viral protease. Binds to viral protease in a 1:1 ratio.</text>
</comment>
<comment type="miscellaneous">
    <text evidence="16">All late proteins expressed from the major late promoter are produced by alternative splicing and alternative polyadenylation of the same gene giving rise to non-overlapping ORFs. A leader sequence is present in the N-terminus of all these mRNAs and is recognized by the viral shutoff protein to provide expression although conventional translation via ribosome scanning from the cap has been shut off in the host cell.</text>
</comment>
<keyword evidence="8 16" id="KW-0426">Late protein</keyword>
<evidence type="ECO:0000256" key="11">
    <source>
        <dbReference type="ARBA" id="ARBA00023099"/>
    </source>
</evidence>
<evidence type="ECO:0000256" key="2">
    <source>
        <dbReference type="ARBA" id="ARBA00022562"/>
    </source>
</evidence>
<dbReference type="HAMAP" id="MF_04048">
    <property type="entry name" value="ADV_CAP6"/>
    <property type="match status" value="1"/>
</dbReference>
<keyword evidence="9 16" id="KW-0118">Viral capsid assembly</keyword>
<feature type="region of interest" description="Amphipathic alpha-helix essential for membrane lytic activity" evidence="16">
    <location>
        <begin position="33"/>
        <end position="53"/>
    </location>
</feature>
<feature type="modified residue" description="Phosphothreonine; by host" evidence="16">
    <location>
        <position position="149"/>
    </location>
</feature>
<dbReference type="GO" id="GO:0019028">
    <property type="term" value="C:viral capsid"/>
    <property type="evidence" value="ECO:0007669"/>
    <property type="project" value="UniProtKB-UniRule"/>
</dbReference>
<comment type="subunit">
    <molecule>Pre-protein VI</molecule>
    <text evidence="16">Interacts with hexon protein; this interaction allows nuclear import of hexon trimers and possibly pre-capsid assembly. Interacts (via C-terminal NLS) with importin alpha/beta.</text>
</comment>
<comment type="caution">
    <text evidence="16">Lacks conserved residue(s) required for the propagation of feature annotation.</text>
</comment>
<evidence type="ECO:0000256" key="1">
    <source>
        <dbReference type="ARBA" id="ARBA00022561"/>
    </source>
</evidence>
<comment type="subcellular location">
    <molecule>Endosome lysis protein</molecule>
    <subcellularLocation>
        <location evidence="16">Virion</location>
    </subcellularLocation>
    <text evidence="16">Associates with the base of each peripentonal hexon on the capsid interior. Present in around 360 copies per virion.</text>
</comment>
<feature type="short sequence motif" description="Nuclear export signal" evidence="16">
    <location>
        <begin position="66"/>
        <end position="75"/>
    </location>
</feature>
<dbReference type="GO" id="GO:0039664">
    <property type="term" value="P:lysis of host organelle involved in viral entry into host cell"/>
    <property type="evidence" value="ECO:0007669"/>
    <property type="project" value="UniProtKB-UniRule"/>
</dbReference>
<comment type="PTM">
    <text evidence="16">Ubiquitinated by Nedd4 following partial capsid disassembly; which might play a role in intracellular virus movement during entry.</text>
</comment>
<keyword evidence="2 16" id="KW-1048">Host nucleus</keyword>
<evidence type="ECO:0000256" key="15">
    <source>
        <dbReference type="ARBA" id="ARBA00023296"/>
    </source>
</evidence>
<keyword evidence="12 16" id="KW-1176">Cytoplasmic inwards viral transport</keyword>
<dbReference type="GO" id="GO:0042025">
    <property type="term" value="C:host cell nucleus"/>
    <property type="evidence" value="ECO:0007669"/>
    <property type="project" value="UniProtKB-SubCell"/>
</dbReference>
<feature type="region of interest" description="Involved in endosomal membrane lysis" evidence="16">
    <location>
        <begin position="35"/>
        <end position="52"/>
    </location>
</feature>
<feature type="chain" id="PRO_5043071267" description="Protease cofactor" evidence="16">
    <location>
        <begin position="245"/>
        <end position="255"/>
    </location>
</feature>
<evidence type="ECO:0000256" key="8">
    <source>
        <dbReference type="ARBA" id="ARBA00022921"/>
    </source>
</evidence>
<reference evidence="18" key="1">
    <citation type="journal article" date="2024" name="Microbiome">
        <title>Substantial viral diversity in bats and rodents from East Africa: insights into evolution, recombination, and cocirculation.</title>
        <authorList>
            <person name="Wang D."/>
            <person name="Yang X."/>
            <person name="Ren Z."/>
            <person name="Hu B."/>
            <person name="Zhao H."/>
            <person name="Yang K."/>
            <person name="Shi P."/>
            <person name="Zhang Z."/>
            <person name="Feng Q."/>
            <person name="Nawenja C.V."/>
            <person name="Obanda V."/>
            <person name="Robert K."/>
            <person name="Nalikka B."/>
            <person name="Waruhiu C.N."/>
            <person name="Ochola G.O."/>
            <person name="Onyuok S.O."/>
            <person name="Ochieng H."/>
            <person name="Li B."/>
            <person name="Zhu Y."/>
            <person name="Si H."/>
            <person name="Yin J."/>
            <person name="Kristiansen K."/>
            <person name="Jin X."/>
            <person name="Xu X."/>
            <person name="Xiao M."/>
            <person name="Agwanda B."/>
            <person name="Ommeh S."/>
            <person name="Li J."/>
            <person name="Shi Z.L."/>
        </authorList>
    </citation>
    <scope>NUCLEOTIDE SEQUENCE</scope>
    <source>
        <strain evidence="18">1A/Kenya/BAT2584/2015</strain>
    </source>
</reference>
<dbReference type="GO" id="GO:0019076">
    <property type="term" value="P:viral release from host cell"/>
    <property type="evidence" value="ECO:0007669"/>
    <property type="project" value="UniProtKB-UniRule"/>
</dbReference>
<feature type="propeptide" id="PRO_5043071266" evidence="16">
    <location>
        <begin position="1"/>
        <end position="32"/>
    </location>
</feature>
<keyword evidence="14 16" id="KW-1035">Host cytoplasm</keyword>
<keyword evidence="15 16" id="KW-1160">Virus entry into host cell</keyword>
<keyword evidence="11 16" id="KW-1174">Viral penetration via lysis of host organellar membrane</keyword>
<keyword evidence="16" id="KW-0597">Phosphoprotein</keyword>
<dbReference type="EMBL" id="PP711818">
    <property type="protein sequence ID" value="XBH23595.1"/>
    <property type="molecule type" value="Genomic_DNA"/>
</dbReference>
<evidence type="ECO:0000256" key="10">
    <source>
        <dbReference type="ARBA" id="ARBA00022952"/>
    </source>
</evidence>
<keyword evidence="6 16" id="KW-0832">Ubl conjugation</keyword>
<accession>A0AAU7E0D1</accession>
<evidence type="ECO:0000256" key="14">
    <source>
        <dbReference type="ARBA" id="ARBA00023200"/>
    </source>
</evidence>
<evidence type="ECO:0000256" key="6">
    <source>
        <dbReference type="ARBA" id="ARBA00022843"/>
    </source>
</evidence>
<name>A0AAU7E0D1_9ADEN</name>
<evidence type="ECO:0000256" key="16">
    <source>
        <dbReference type="HAMAP-Rule" id="MF_04048"/>
    </source>
</evidence>
<evidence type="ECO:0000256" key="13">
    <source>
        <dbReference type="ARBA" id="ARBA00023157"/>
    </source>
</evidence>
<feature type="short sequence motif" description="PPXY motif" evidence="16">
    <location>
        <begin position="154"/>
        <end position="157"/>
    </location>
</feature>
<feature type="region of interest" description="Interaction with hexon protein" evidence="16">
    <location>
        <begin position="47"/>
        <end position="73"/>
    </location>
</feature>
<keyword evidence="13 16" id="KW-1015">Disulfide bond</keyword>